<name>A0A0F9MWL4_9ZZZZ</name>
<dbReference type="EMBL" id="LAZR01009272">
    <property type="protein sequence ID" value="KKM73632.1"/>
    <property type="molecule type" value="Genomic_DNA"/>
</dbReference>
<accession>A0A0F9MWL4</accession>
<protein>
    <submittedName>
        <fullName evidence="2">Uncharacterized protein</fullName>
    </submittedName>
</protein>
<evidence type="ECO:0000256" key="1">
    <source>
        <dbReference type="SAM" id="MobiDB-lite"/>
    </source>
</evidence>
<gene>
    <name evidence="2" type="ORF">LCGC14_1408420</name>
</gene>
<proteinExistence type="predicted"/>
<sequence>MDKELQEAKKEAVERRVERSEKERITNNMEKKKKDTKVFYKADFDDLIDIVLNDDHIKFLTSDQELRDDVTIDGVVYQPPPQTGLPPNLQIPRSDKVLAYARNHDKSGGTGVSGACRGCTLLYKKLLDYHTNISELPDKDLYHLLVIWDFHTYLIEKANFSPMIYFYSIAERGKSRTLKGMVNVAFRGIRKGDITDAQLIRDCTHLRATIAFDMMDFWEKIKNAGSVDVILNRYERGMTVSRVNRPDRGAFQDTDYYDVFGPTVLATNEIISTIADTRAIPIVMIKSDKDFEEEVSPKKALPLKEELTAFRLAHYNDPFPSVPKIVKSRLGDITKPLYQILSLIYPISKEEYTNIINNTTPIVKTEVRLSTHSTFINLIRKIEKTKLVEKIGSIDSDIIQAWVDVKGESIGGVLACQLVTTEFNAEKDEREKLSSRRVGNRLKSYGFQPTTTSNHTLGFFLNDEVLQKLIKEYDLPIDTPSQTPDSPENPESPEDEADPDKLPF</sequence>
<comment type="caution">
    <text evidence="2">The sequence shown here is derived from an EMBL/GenBank/DDBJ whole genome shotgun (WGS) entry which is preliminary data.</text>
</comment>
<reference evidence="2" key="1">
    <citation type="journal article" date="2015" name="Nature">
        <title>Complex archaea that bridge the gap between prokaryotes and eukaryotes.</title>
        <authorList>
            <person name="Spang A."/>
            <person name="Saw J.H."/>
            <person name="Jorgensen S.L."/>
            <person name="Zaremba-Niedzwiedzka K."/>
            <person name="Martijn J."/>
            <person name="Lind A.E."/>
            <person name="van Eijk R."/>
            <person name="Schleper C."/>
            <person name="Guy L."/>
            <person name="Ettema T.J."/>
        </authorList>
    </citation>
    <scope>NUCLEOTIDE SEQUENCE</scope>
</reference>
<evidence type="ECO:0000313" key="2">
    <source>
        <dbReference type="EMBL" id="KKM73632.1"/>
    </source>
</evidence>
<dbReference type="AlphaFoldDB" id="A0A0F9MWL4"/>
<feature type="region of interest" description="Disordered" evidence="1">
    <location>
        <begin position="476"/>
        <end position="504"/>
    </location>
</feature>
<feature type="region of interest" description="Disordered" evidence="1">
    <location>
        <begin position="1"/>
        <end position="27"/>
    </location>
</feature>
<organism evidence="2">
    <name type="scientific">marine sediment metagenome</name>
    <dbReference type="NCBI Taxonomy" id="412755"/>
    <lineage>
        <taxon>unclassified sequences</taxon>
        <taxon>metagenomes</taxon>
        <taxon>ecological metagenomes</taxon>
    </lineage>
</organism>